<reference evidence="12 13" key="1">
    <citation type="submission" date="2019-08" db="EMBL/GenBank/DDBJ databases">
        <title>Draft genome sequences of two oriental melons (Cucumis melo L. var makuwa).</title>
        <authorList>
            <person name="Kwon S.-Y."/>
        </authorList>
    </citation>
    <scope>NUCLEOTIDE SEQUENCE [LARGE SCALE GENOMIC DNA]</scope>
    <source>
        <strain evidence="13">cv. Chang Bougi</strain>
        <strain evidence="12">cv. SW 3</strain>
        <tissue evidence="10">Leaf</tissue>
    </source>
</reference>
<dbReference type="OrthoDB" id="1699974at2759"/>
<keyword evidence="7" id="KW-0539">Nucleus</keyword>
<evidence type="ECO:0000256" key="8">
    <source>
        <dbReference type="SAM" id="MobiDB-lite"/>
    </source>
</evidence>
<comment type="similarity">
    <text evidence="3">Belongs to the HARBI1 family.</text>
</comment>
<comment type="caution">
    <text evidence="10">The sequence shown here is derived from an EMBL/GenBank/DDBJ whole genome shotgun (WGS) entry which is preliminary data.</text>
</comment>
<accession>A0A5A7V026</accession>
<evidence type="ECO:0000256" key="7">
    <source>
        <dbReference type="ARBA" id="ARBA00023242"/>
    </source>
</evidence>
<evidence type="ECO:0000256" key="6">
    <source>
        <dbReference type="ARBA" id="ARBA00022801"/>
    </source>
</evidence>
<evidence type="ECO:0000256" key="4">
    <source>
        <dbReference type="ARBA" id="ARBA00022722"/>
    </source>
</evidence>
<comment type="cofactor">
    <cofactor evidence="1">
        <name>a divalent metal cation</name>
        <dbReference type="ChEBI" id="CHEBI:60240"/>
    </cofactor>
</comment>
<sequence>MCSTSATPKGILYMSSSIGKDPQQTRKFSRMPLPNKNELQVLKGYYYLCNAGYPNAEGFLTPYRGQRYHLQEWCGDGNVPTTGKEYFNMKHSSTRNVIECAFNILKGRWAILRGKSYYPLQVQCRTILTCCFLHNLINKEMTDYDNIDKGDSAYATTTATEDIQFIDTTTDIAPSSRAPKHVWTKEEKGTLVECSVDLVSMRDGNRTMPSGYEGFDMPNRNEEFPSVYSQGIDISQEDVRASRSSCVSEGRVESSKSKRKRGSQREVEIKVIHMVLECTNDQLKMITEWPACPLANDNHVHQEFFLILHEMPELTILDRSLLQRHLLSHMGDMRGFKQMPNDERASFCRVILRDISR</sequence>
<dbReference type="GO" id="GO:0005634">
    <property type="term" value="C:nucleus"/>
    <property type="evidence" value="ECO:0007669"/>
    <property type="project" value="UniProtKB-SubCell"/>
</dbReference>
<dbReference type="Pfam" id="PF13359">
    <property type="entry name" value="DDE_Tnp_4"/>
    <property type="match status" value="1"/>
</dbReference>
<dbReference type="EMBL" id="SSTD01015735">
    <property type="protein sequence ID" value="TYK02221.1"/>
    <property type="molecule type" value="Genomic_DNA"/>
</dbReference>
<keyword evidence="6" id="KW-0378">Hydrolase</keyword>
<dbReference type="GO" id="GO:0004518">
    <property type="term" value="F:nuclease activity"/>
    <property type="evidence" value="ECO:0007669"/>
    <property type="project" value="UniProtKB-KW"/>
</dbReference>
<dbReference type="Proteomes" id="UP000321393">
    <property type="component" value="Unassembled WGS sequence"/>
</dbReference>
<name>A0A5A7V026_CUCMM</name>
<dbReference type="InterPro" id="IPR045249">
    <property type="entry name" value="HARBI1-like"/>
</dbReference>
<keyword evidence="5" id="KW-0479">Metal-binding</keyword>
<evidence type="ECO:0000313" key="12">
    <source>
        <dbReference type="Proteomes" id="UP000321393"/>
    </source>
</evidence>
<dbReference type="EMBL" id="SSTE01005668">
    <property type="protein sequence ID" value="KAA0060654.1"/>
    <property type="molecule type" value="Genomic_DNA"/>
</dbReference>
<evidence type="ECO:0000256" key="2">
    <source>
        <dbReference type="ARBA" id="ARBA00004123"/>
    </source>
</evidence>
<dbReference type="GO" id="GO:0016787">
    <property type="term" value="F:hydrolase activity"/>
    <property type="evidence" value="ECO:0007669"/>
    <property type="project" value="UniProtKB-KW"/>
</dbReference>
<evidence type="ECO:0000313" key="10">
    <source>
        <dbReference type="EMBL" id="KAA0060654.1"/>
    </source>
</evidence>
<dbReference type="Proteomes" id="UP000321947">
    <property type="component" value="Unassembled WGS sequence"/>
</dbReference>
<evidence type="ECO:0000256" key="1">
    <source>
        <dbReference type="ARBA" id="ARBA00001968"/>
    </source>
</evidence>
<dbReference type="PANTHER" id="PTHR22930">
    <property type="match status" value="1"/>
</dbReference>
<feature type="region of interest" description="Disordered" evidence="8">
    <location>
        <begin position="239"/>
        <end position="263"/>
    </location>
</feature>
<evidence type="ECO:0000256" key="5">
    <source>
        <dbReference type="ARBA" id="ARBA00022723"/>
    </source>
</evidence>
<gene>
    <name evidence="11" type="ORF">E5676_scaffold18G00100</name>
    <name evidence="10" type="ORF">E6C27_scaffold22G005440</name>
</gene>
<keyword evidence="4" id="KW-0540">Nuclease</keyword>
<proteinExistence type="inferred from homology"/>
<dbReference type="AlphaFoldDB" id="A0A5A7V026"/>
<dbReference type="InterPro" id="IPR027806">
    <property type="entry name" value="HARBI1_dom"/>
</dbReference>
<protein>
    <submittedName>
        <fullName evidence="10">Retrotransposon protein</fullName>
    </submittedName>
</protein>
<dbReference type="STRING" id="1194695.A0A5A7V026"/>
<evidence type="ECO:0000256" key="3">
    <source>
        <dbReference type="ARBA" id="ARBA00006958"/>
    </source>
</evidence>
<evidence type="ECO:0000313" key="13">
    <source>
        <dbReference type="Proteomes" id="UP000321947"/>
    </source>
</evidence>
<evidence type="ECO:0000259" key="9">
    <source>
        <dbReference type="Pfam" id="PF13359"/>
    </source>
</evidence>
<dbReference type="GO" id="GO:0046872">
    <property type="term" value="F:metal ion binding"/>
    <property type="evidence" value="ECO:0007669"/>
    <property type="project" value="UniProtKB-KW"/>
</dbReference>
<dbReference type="PANTHER" id="PTHR22930:SF293">
    <property type="entry name" value="PROTEIN ALP1-LIKE"/>
    <property type="match status" value="1"/>
</dbReference>
<comment type="subcellular location">
    <subcellularLocation>
        <location evidence="2">Nucleus</location>
    </subcellularLocation>
</comment>
<feature type="domain" description="DDE Tnp4" evidence="9">
    <location>
        <begin position="38"/>
        <end position="135"/>
    </location>
</feature>
<evidence type="ECO:0000313" key="11">
    <source>
        <dbReference type="EMBL" id="TYK02221.1"/>
    </source>
</evidence>
<organism evidence="10 12">
    <name type="scientific">Cucumis melo var. makuwa</name>
    <name type="common">Oriental melon</name>
    <dbReference type="NCBI Taxonomy" id="1194695"/>
    <lineage>
        <taxon>Eukaryota</taxon>
        <taxon>Viridiplantae</taxon>
        <taxon>Streptophyta</taxon>
        <taxon>Embryophyta</taxon>
        <taxon>Tracheophyta</taxon>
        <taxon>Spermatophyta</taxon>
        <taxon>Magnoliopsida</taxon>
        <taxon>eudicotyledons</taxon>
        <taxon>Gunneridae</taxon>
        <taxon>Pentapetalae</taxon>
        <taxon>rosids</taxon>
        <taxon>fabids</taxon>
        <taxon>Cucurbitales</taxon>
        <taxon>Cucurbitaceae</taxon>
        <taxon>Benincaseae</taxon>
        <taxon>Cucumis</taxon>
    </lineage>
</organism>